<evidence type="ECO:0000256" key="1">
    <source>
        <dbReference type="ARBA" id="ARBA00007381"/>
    </source>
</evidence>
<dbReference type="Gene3D" id="3.90.640.10">
    <property type="entry name" value="Actin, Chain A, domain 4"/>
    <property type="match status" value="1"/>
</dbReference>
<feature type="repeat" description="WD" evidence="8">
    <location>
        <begin position="727"/>
        <end position="761"/>
    </location>
</feature>
<dbReference type="PROSITE" id="PS00678">
    <property type="entry name" value="WD_REPEATS_1"/>
    <property type="match status" value="1"/>
</dbReference>
<dbReference type="EMBL" id="JACHGT010000010">
    <property type="protein sequence ID" value="MBB6036864.1"/>
    <property type="molecule type" value="Genomic_DNA"/>
</dbReference>
<dbReference type="PANTHER" id="PTHR42749">
    <property type="entry name" value="CELL SHAPE-DETERMINING PROTEIN MREB"/>
    <property type="match status" value="1"/>
</dbReference>
<sequence>MHPSPPHAGLGIDFGTSHTVAMLRRADGRVEPLLFDSSPLLPSAVFAPPDGALLVGRDALDSARRDPSRFEPNPKRRIDDGTVLLGERELPVGDLFAAVLGRVRREYADVTGRPPGSVSLTYPAAWGPARRLVLSDAARQAGFGAPRLVPEPVAAATYFVERLEREVPVGSAVVVHDFGGGTFDASVVRRTPGGFEVLAVDGLDDLGGVDIDEAIVAHLRRRVGDPERWARLLAPNTPAEFRHRRTFAEDVRLAKERLSRQTTADLFLPVFDTDVHLTRDELEEITAPMLARAVRVVQAVIRVSGMPRGALAGVFLVGGSSRMPLVATMLHRELGTPPTVIDQIEQVVAHGALLDTGAARPVSAPPVSMSPVSPPGWPAMAAPVSPATLPMPEPPTVPVSGPPQPVYRPVPPPAPAWQAVAPAGEAWRDAPPPTHVKRRSATLARTLPAAMTVVTLLIVAGWVYFINNGLPGSGDLLGDNPDPTASYTGHTWLVDHMAVTELNGRPVVVSGAKDKWIQVWDAETGAELTSFDEHDELIEGVAVGEGKKGPVVVSYGLVDSDLFVWNPADGEMIRKISTTDSIGSPSYIATAELDGEPVVVGASGGTNADGEPESDIGVWNLGDGRLVADWTVPINVGDMSTGVVGGKPVVVIGGLDAEDRTRVDVRNMSSGKNVTTVKPKAGGDRHEDFSDVHVGIGTGEQPTVVTVNSNQTPELWNASTGARLGQYDGHSDAVGLLDVVQWGDKTVVVSAGSDDVLRVWDTTGETLAEYDLGDEFGLQQLAVGVAGGRLVVAASVFTDNKVLTWLTPAQG</sequence>
<protein>
    <submittedName>
        <fullName evidence="9">Actin-like ATPase involved in cell morphogenesis</fullName>
    </submittedName>
</protein>
<evidence type="ECO:0000256" key="5">
    <source>
        <dbReference type="ARBA" id="ARBA00022840"/>
    </source>
</evidence>
<dbReference type="PROSITE" id="PS01036">
    <property type="entry name" value="HSP70_3"/>
    <property type="match status" value="1"/>
</dbReference>
<dbReference type="InterPro" id="IPR015943">
    <property type="entry name" value="WD40/YVTN_repeat-like_dom_sf"/>
</dbReference>
<keyword evidence="2 8" id="KW-0853">WD repeat</keyword>
<evidence type="ECO:0000256" key="2">
    <source>
        <dbReference type="ARBA" id="ARBA00022574"/>
    </source>
</evidence>
<gene>
    <name evidence="9" type="ORF">HNR73_004737</name>
</gene>
<feature type="repeat" description="WD" evidence="8">
    <location>
        <begin position="487"/>
        <end position="530"/>
    </location>
</feature>
<dbReference type="PANTHER" id="PTHR42749:SF1">
    <property type="entry name" value="CELL SHAPE-DETERMINING PROTEIN MREB"/>
    <property type="match status" value="1"/>
</dbReference>
<name>A0A841FLX3_9ACTN</name>
<evidence type="ECO:0000256" key="3">
    <source>
        <dbReference type="ARBA" id="ARBA00022737"/>
    </source>
</evidence>
<dbReference type="SUPFAM" id="SSF53067">
    <property type="entry name" value="Actin-like ATPase domain"/>
    <property type="match status" value="2"/>
</dbReference>
<reference evidence="9 10" key="1">
    <citation type="submission" date="2020-08" db="EMBL/GenBank/DDBJ databases">
        <title>Genomic Encyclopedia of Type Strains, Phase IV (KMG-IV): sequencing the most valuable type-strain genomes for metagenomic binning, comparative biology and taxonomic classification.</title>
        <authorList>
            <person name="Goeker M."/>
        </authorList>
    </citation>
    <scope>NUCLEOTIDE SEQUENCE [LARGE SCALE GENOMIC DNA]</scope>
    <source>
        <strain evidence="9 10">YIM 65646</strain>
    </source>
</reference>
<dbReference type="PROSITE" id="PS50082">
    <property type="entry name" value="WD_REPEATS_2"/>
    <property type="match status" value="2"/>
</dbReference>
<evidence type="ECO:0000256" key="8">
    <source>
        <dbReference type="PROSITE-ProRule" id="PRU00221"/>
    </source>
</evidence>
<accession>A0A841FLX3</accession>
<dbReference type="SUPFAM" id="SSF50978">
    <property type="entry name" value="WD40 repeat-like"/>
    <property type="match status" value="1"/>
</dbReference>
<dbReference type="RefSeq" id="WP_239122211.1">
    <property type="nucleotide sequence ID" value="NZ_BONT01000058.1"/>
</dbReference>
<evidence type="ECO:0000256" key="6">
    <source>
        <dbReference type="ARBA" id="ARBA00023016"/>
    </source>
</evidence>
<keyword evidence="10" id="KW-1185">Reference proteome</keyword>
<dbReference type="GO" id="GO:0005524">
    <property type="term" value="F:ATP binding"/>
    <property type="evidence" value="ECO:0007669"/>
    <property type="project" value="UniProtKB-KW"/>
</dbReference>
<evidence type="ECO:0000256" key="7">
    <source>
        <dbReference type="ARBA" id="ARBA00023186"/>
    </source>
</evidence>
<dbReference type="InterPro" id="IPR043129">
    <property type="entry name" value="ATPase_NBD"/>
</dbReference>
<dbReference type="Gene3D" id="3.30.420.40">
    <property type="match status" value="2"/>
</dbReference>
<keyword evidence="6" id="KW-0346">Stress response</keyword>
<dbReference type="InterPro" id="IPR001680">
    <property type="entry name" value="WD40_rpt"/>
</dbReference>
<comment type="similarity">
    <text evidence="1">Belongs to the heat shock protein 70 family.</text>
</comment>
<dbReference type="InterPro" id="IPR019775">
    <property type="entry name" value="WD40_repeat_CS"/>
</dbReference>
<dbReference type="Gene3D" id="2.130.10.10">
    <property type="entry name" value="YVTN repeat-like/Quinoprotein amine dehydrogenase"/>
    <property type="match status" value="2"/>
</dbReference>
<keyword evidence="7" id="KW-0143">Chaperone</keyword>
<dbReference type="AlphaFoldDB" id="A0A841FLX3"/>
<dbReference type="Pfam" id="PF00012">
    <property type="entry name" value="HSP70"/>
    <property type="match status" value="1"/>
</dbReference>
<keyword evidence="5" id="KW-0067">ATP-binding</keyword>
<proteinExistence type="inferred from homology"/>
<evidence type="ECO:0000256" key="4">
    <source>
        <dbReference type="ARBA" id="ARBA00022741"/>
    </source>
</evidence>
<keyword evidence="3" id="KW-0677">Repeat</keyword>
<dbReference type="InterPro" id="IPR018181">
    <property type="entry name" value="Heat_shock_70_CS"/>
</dbReference>
<evidence type="ECO:0000313" key="10">
    <source>
        <dbReference type="Proteomes" id="UP000548476"/>
    </source>
</evidence>
<dbReference type="SMART" id="SM00320">
    <property type="entry name" value="WD40"/>
    <property type="match status" value="3"/>
</dbReference>
<dbReference type="GO" id="GO:0140662">
    <property type="term" value="F:ATP-dependent protein folding chaperone"/>
    <property type="evidence" value="ECO:0007669"/>
    <property type="project" value="InterPro"/>
</dbReference>
<dbReference type="InterPro" id="IPR036322">
    <property type="entry name" value="WD40_repeat_dom_sf"/>
</dbReference>
<keyword evidence="4" id="KW-0547">Nucleotide-binding</keyword>
<dbReference type="InterPro" id="IPR013126">
    <property type="entry name" value="Hsp_70_fam"/>
</dbReference>
<evidence type="ECO:0000313" key="9">
    <source>
        <dbReference type="EMBL" id="MBB6036864.1"/>
    </source>
</evidence>
<organism evidence="9 10">
    <name type="scientific">Phytomonospora endophytica</name>
    <dbReference type="NCBI Taxonomy" id="714109"/>
    <lineage>
        <taxon>Bacteria</taxon>
        <taxon>Bacillati</taxon>
        <taxon>Actinomycetota</taxon>
        <taxon>Actinomycetes</taxon>
        <taxon>Micromonosporales</taxon>
        <taxon>Micromonosporaceae</taxon>
        <taxon>Phytomonospora</taxon>
    </lineage>
</organism>
<dbReference type="PRINTS" id="PR00301">
    <property type="entry name" value="HEATSHOCK70"/>
</dbReference>
<dbReference type="Proteomes" id="UP000548476">
    <property type="component" value="Unassembled WGS sequence"/>
</dbReference>
<comment type="caution">
    <text evidence="9">The sequence shown here is derived from an EMBL/GenBank/DDBJ whole genome shotgun (WGS) entry which is preliminary data.</text>
</comment>